<dbReference type="InterPro" id="IPR036873">
    <property type="entry name" value="Rhodanese-like_dom_sf"/>
</dbReference>
<dbReference type="CDD" id="cd00158">
    <property type="entry name" value="RHOD"/>
    <property type="match status" value="1"/>
</dbReference>
<dbReference type="PANTHER" id="PTHR43031:SF1">
    <property type="entry name" value="PYRIDINE NUCLEOTIDE-DISULPHIDE OXIDOREDUCTASE"/>
    <property type="match status" value="1"/>
</dbReference>
<dbReference type="SUPFAM" id="SSF52821">
    <property type="entry name" value="Rhodanese/Cell cycle control phosphatase"/>
    <property type="match status" value="1"/>
</dbReference>
<protein>
    <submittedName>
        <fullName evidence="2">Rhodanese-like domain-containing protein</fullName>
    </submittedName>
</protein>
<dbReference type="SMART" id="SM00450">
    <property type="entry name" value="RHOD"/>
    <property type="match status" value="1"/>
</dbReference>
<dbReference type="InterPro" id="IPR050229">
    <property type="entry name" value="GlpE_sulfurtransferase"/>
</dbReference>
<dbReference type="PROSITE" id="PS50206">
    <property type="entry name" value="RHODANESE_3"/>
    <property type="match status" value="1"/>
</dbReference>
<dbReference type="PANTHER" id="PTHR43031">
    <property type="entry name" value="FAD-DEPENDENT OXIDOREDUCTASE"/>
    <property type="match status" value="1"/>
</dbReference>
<name>A0AAT9GHE3_9BACT</name>
<dbReference type="AlphaFoldDB" id="A0AAT9GHE3"/>
<accession>A0AAT9GHE3</accession>
<proteinExistence type="predicted"/>
<dbReference type="EMBL" id="AP029612">
    <property type="protein sequence ID" value="BFG70084.1"/>
    <property type="molecule type" value="Genomic_DNA"/>
</dbReference>
<dbReference type="Pfam" id="PF00581">
    <property type="entry name" value="Rhodanese"/>
    <property type="match status" value="1"/>
</dbReference>
<dbReference type="InterPro" id="IPR001763">
    <property type="entry name" value="Rhodanese-like_dom"/>
</dbReference>
<organism evidence="2">
    <name type="scientific">Sediminibacterium sp. KACHI17</name>
    <dbReference type="NCBI Taxonomy" id="1751071"/>
    <lineage>
        <taxon>Bacteria</taxon>
        <taxon>Pseudomonadati</taxon>
        <taxon>Bacteroidota</taxon>
        <taxon>Chitinophagia</taxon>
        <taxon>Chitinophagales</taxon>
        <taxon>Chitinophagaceae</taxon>
        <taxon>Sediminibacterium</taxon>
    </lineage>
</organism>
<feature type="domain" description="Rhodanese" evidence="1">
    <location>
        <begin position="16"/>
        <end position="99"/>
    </location>
</feature>
<sequence length="102" mass="11321">MMQTITVQELKSKIDSGESLHLVDVREPHEHAEFNIGGILLPLGKVQTMQVDEIEDLKDETVYVYCRSGNRSGQACLILGTMGFTNVINVTGGMLAWQEVNK</sequence>
<evidence type="ECO:0000259" key="1">
    <source>
        <dbReference type="PROSITE" id="PS50206"/>
    </source>
</evidence>
<reference evidence="2" key="1">
    <citation type="submission" date="2024-02" db="EMBL/GenBank/DDBJ databases">
        <title>Sediminibacterium planktonica sp. nov. and Sediminibacterium longus sp. nov., isolated from surface lake and river water.</title>
        <authorList>
            <person name="Watanabe K."/>
            <person name="Takemine S."/>
            <person name="Ishii Y."/>
            <person name="Ogata Y."/>
            <person name="Shindo C."/>
            <person name="Suda W."/>
        </authorList>
    </citation>
    <scope>NUCLEOTIDE SEQUENCE</scope>
    <source>
        <strain evidence="2">KACHI17</strain>
    </source>
</reference>
<gene>
    <name evidence="2" type="ORF">KACHI17_09650</name>
</gene>
<dbReference type="Gene3D" id="3.40.250.10">
    <property type="entry name" value="Rhodanese-like domain"/>
    <property type="match status" value="1"/>
</dbReference>
<evidence type="ECO:0000313" key="2">
    <source>
        <dbReference type="EMBL" id="BFG70084.1"/>
    </source>
</evidence>
<dbReference type="RefSeq" id="WP_353550375.1">
    <property type="nucleotide sequence ID" value="NZ_AP029612.1"/>
</dbReference>